<dbReference type="GeneID" id="95391519"/>
<dbReference type="AlphaFoldDB" id="A0A7W5VCG1"/>
<gene>
    <name evidence="1" type="ORF">FHR33_005190</name>
</gene>
<comment type="caution">
    <text evidence="1">The sequence shown here is derived from an EMBL/GenBank/DDBJ whole genome shotgun (WGS) entry which is preliminary data.</text>
</comment>
<evidence type="ECO:0000313" key="2">
    <source>
        <dbReference type="Proteomes" id="UP000579945"/>
    </source>
</evidence>
<accession>A0A7W5VCG1</accession>
<sequence length="234" mass="25609">MYREEEWRSLAGAAQHMDDDTQDLRAQWREGSLATGWAMPDDWWTPAVEQAIKAVNRGHGLTRACMALGDARARAGVGIAEGMTDLAALFRLLGGADPPLAALRSFATGWAEAGFAPIGELRCEDPLTGLVSVAYLRTRLAEIYREGTARLHCLVVVTVTVADTWERVAALLHVAALLREVFPLGDTLVRLGHDRAAALTTRPRTRRLRDAGVVEIVALPDRYRDALATLSLWT</sequence>
<proteinExistence type="predicted"/>
<protein>
    <submittedName>
        <fullName evidence="1">Uncharacterized protein</fullName>
    </submittedName>
</protein>
<dbReference type="Proteomes" id="UP000579945">
    <property type="component" value="Unassembled WGS sequence"/>
</dbReference>
<dbReference type="EMBL" id="JACIBV010000001">
    <property type="protein sequence ID" value="MBB3729330.1"/>
    <property type="molecule type" value="Genomic_DNA"/>
</dbReference>
<keyword evidence="2" id="KW-1185">Reference proteome</keyword>
<name>A0A7W5VCG1_9ACTN</name>
<dbReference type="RefSeq" id="WP_183652455.1">
    <property type="nucleotide sequence ID" value="NZ_JACIBV010000001.1"/>
</dbReference>
<organism evidence="1 2">
    <name type="scientific">Nonomuraea dietziae</name>
    <dbReference type="NCBI Taxonomy" id="65515"/>
    <lineage>
        <taxon>Bacteria</taxon>
        <taxon>Bacillati</taxon>
        <taxon>Actinomycetota</taxon>
        <taxon>Actinomycetes</taxon>
        <taxon>Streptosporangiales</taxon>
        <taxon>Streptosporangiaceae</taxon>
        <taxon>Nonomuraea</taxon>
    </lineage>
</organism>
<evidence type="ECO:0000313" key="1">
    <source>
        <dbReference type="EMBL" id="MBB3729330.1"/>
    </source>
</evidence>
<reference evidence="1 2" key="1">
    <citation type="submission" date="2020-08" db="EMBL/GenBank/DDBJ databases">
        <title>Sequencing the genomes of 1000 actinobacteria strains.</title>
        <authorList>
            <person name="Klenk H.-P."/>
        </authorList>
    </citation>
    <scope>NUCLEOTIDE SEQUENCE [LARGE SCALE GENOMIC DNA]</scope>
    <source>
        <strain evidence="1 2">DSM 44320</strain>
    </source>
</reference>